<keyword evidence="6" id="KW-1185">Reference proteome</keyword>
<dbReference type="Pfam" id="PF03472">
    <property type="entry name" value="Autoind_bind"/>
    <property type="match status" value="1"/>
</dbReference>
<dbReference type="Gene3D" id="3.30.450.80">
    <property type="entry name" value="Transcription factor LuxR-like, autoinducer-binding domain"/>
    <property type="match status" value="1"/>
</dbReference>
<dbReference type="InterPro" id="IPR000792">
    <property type="entry name" value="Tscrpt_reg_LuxR_C"/>
</dbReference>
<evidence type="ECO:0000256" key="2">
    <source>
        <dbReference type="ARBA" id="ARBA00023125"/>
    </source>
</evidence>
<evidence type="ECO:0000259" key="4">
    <source>
        <dbReference type="SMART" id="SM00421"/>
    </source>
</evidence>
<name>A0A1Y5SZ00_9RHOB</name>
<dbReference type="Gene3D" id="1.10.10.10">
    <property type="entry name" value="Winged helix-like DNA-binding domain superfamily/Winged helix DNA-binding domain"/>
    <property type="match status" value="1"/>
</dbReference>
<dbReference type="GO" id="GO:0006355">
    <property type="term" value="P:regulation of DNA-templated transcription"/>
    <property type="evidence" value="ECO:0007669"/>
    <property type="project" value="InterPro"/>
</dbReference>
<evidence type="ECO:0000313" key="5">
    <source>
        <dbReference type="EMBL" id="SLN51575.1"/>
    </source>
</evidence>
<keyword evidence="1" id="KW-0805">Transcription regulation</keyword>
<accession>A0A1Y5SZ00</accession>
<dbReference type="SMART" id="SM00421">
    <property type="entry name" value="HTH_LUXR"/>
    <property type="match status" value="1"/>
</dbReference>
<feature type="domain" description="HTH luxR-type" evidence="4">
    <location>
        <begin position="142"/>
        <end position="199"/>
    </location>
</feature>
<keyword evidence="3" id="KW-0804">Transcription</keyword>
<dbReference type="GO" id="GO:0003677">
    <property type="term" value="F:DNA binding"/>
    <property type="evidence" value="ECO:0007669"/>
    <property type="project" value="UniProtKB-KW"/>
</dbReference>
<evidence type="ECO:0000256" key="1">
    <source>
        <dbReference type="ARBA" id="ARBA00023015"/>
    </source>
</evidence>
<keyword evidence="2" id="KW-0238">DNA-binding</keyword>
<organism evidence="5 6">
    <name type="scientific">Aquimixticola soesokkakensis</name>
    <dbReference type="NCBI Taxonomy" id="1519096"/>
    <lineage>
        <taxon>Bacteria</taxon>
        <taxon>Pseudomonadati</taxon>
        <taxon>Pseudomonadota</taxon>
        <taxon>Alphaproteobacteria</taxon>
        <taxon>Rhodobacterales</taxon>
        <taxon>Paracoccaceae</taxon>
        <taxon>Aquimixticola</taxon>
    </lineage>
</organism>
<proteinExistence type="predicted"/>
<gene>
    <name evidence="5" type="ORF">AQS8620_02222</name>
</gene>
<sequence length="205" mass="22453">MDMSNTTELTRLFSALRTQSPGGYSAGLHIRFAAPLVSESTYSPQWLGHYTANAYALRDPLIAWGLSCEGSIRWSELELPDPFNILRQAAEFGLKYGVALSCGPVQSRTIVGAARVDREFSDAEIERLLQIVRTLHEIAEPKTELTTAQIQALRCIAGGDRHAAAAAKLGISESALKARLVSARERLMARTTSEAIQKAKEIRLL</sequence>
<dbReference type="SUPFAM" id="SSF75516">
    <property type="entry name" value="Pheromone-binding domain of LuxR-like quorum-sensing transcription factors"/>
    <property type="match status" value="1"/>
</dbReference>
<dbReference type="EMBL" id="FWFS01000008">
    <property type="protein sequence ID" value="SLN51575.1"/>
    <property type="molecule type" value="Genomic_DNA"/>
</dbReference>
<evidence type="ECO:0000313" key="6">
    <source>
        <dbReference type="Proteomes" id="UP000193862"/>
    </source>
</evidence>
<reference evidence="5 6" key="1">
    <citation type="submission" date="2017-03" db="EMBL/GenBank/DDBJ databases">
        <authorList>
            <person name="Afonso C.L."/>
            <person name="Miller P.J."/>
            <person name="Scott M.A."/>
            <person name="Spackman E."/>
            <person name="Goraichik I."/>
            <person name="Dimitrov K.M."/>
            <person name="Suarez D.L."/>
            <person name="Swayne D.E."/>
        </authorList>
    </citation>
    <scope>NUCLEOTIDE SEQUENCE [LARGE SCALE GENOMIC DNA]</scope>
    <source>
        <strain evidence="5 6">CECT 8620</strain>
    </source>
</reference>
<protein>
    <submittedName>
        <fullName evidence="5">Autoinducer binding domain protein</fullName>
    </submittedName>
</protein>
<dbReference type="AlphaFoldDB" id="A0A1Y5SZ00"/>
<dbReference type="InterPro" id="IPR036388">
    <property type="entry name" value="WH-like_DNA-bd_sf"/>
</dbReference>
<dbReference type="SUPFAM" id="SSF46894">
    <property type="entry name" value="C-terminal effector domain of the bipartite response regulators"/>
    <property type="match status" value="1"/>
</dbReference>
<dbReference type="Proteomes" id="UP000193862">
    <property type="component" value="Unassembled WGS sequence"/>
</dbReference>
<dbReference type="InterPro" id="IPR005143">
    <property type="entry name" value="TF_LuxR_autoind-bd_dom"/>
</dbReference>
<dbReference type="InterPro" id="IPR036693">
    <property type="entry name" value="TF_LuxR_autoind-bd_dom_sf"/>
</dbReference>
<evidence type="ECO:0000256" key="3">
    <source>
        <dbReference type="ARBA" id="ARBA00023163"/>
    </source>
</evidence>
<dbReference type="InterPro" id="IPR016032">
    <property type="entry name" value="Sig_transdc_resp-reg_C-effctor"/>
</dbReference>